<organism evidence="1 2">
    <name type="scientific">Janthinobacterium lividum</name>
    <dbReference type="NCBI Taxonomy" id="29581"/>
    <lineage>
        <taxon>Bacteria</taxon>
        <taxon>Pseudomonadati</taxon>
        <taxon>Pseudomonadota</taxon>
        <taxon>Betaproteobacteria</taxon>
        <taxon>Burkholderiales</taxon>
        <taxon>Oxalobacteraceae</taxon>
        <taxon>Janthinobacterium</taxon>
    </lineage>
</organism>
<evidence type="ECO:0000313" key="1">
    <source>
        <dbReference type="EMBL" id="TNC77992.1"/>
    </source>
</evidence>
<gene>
    <name evidence="1" type="ORF">FHI69_01445</name>
</gene>
<proteinExistence type="predicted"/>
<dbReference type="Proteomes" id="UP000305681">
    <property type="component" value="Unassembled WGS sequence"/>
</dbReference>
<sequence length="91" mass="10252">MNQQFYYSPAPVEKQGVAINNAETVAIAPCWHITKPLFCIIKRCYYYCGFINQMNIQVIASTGACRLQQNLSANDVVPWRSMLAPGAPRQK</sequence>
<dbReference type="RefSeq" id="WP_128143169.1">
    <property type="nucleotide sequence ID" value="NZ_UGJG01000004.1"/>
</dbReference>
<reference evidence="1 2" key="1">
    <citation type="submission" date="2019-06" db="EMBL/GenBank/DDBJ databases">
        <title>Genome sequence of Janthinobacterium lividum UCD_MED1.</title>
        <authorList>
            <person name="De Leon M.E."/>
            <person name="Jospin G."/>
        </authorList>
    </citation>
    <scope>NUCLEOTIDE SEQUENCE [LARGE SCALE GENOMIC DNA]</scope>
    <source>
        <strain evidence="1 2">UCD_MED1</strain>
    </source>
</reference>
<protein>
    <submittedName>
        <fullName evidence="1">Uncharacterized protein</fullName>
    </submittedName>
</protein>
<accession>A0A5C4NVB3</accession>
<dbReference type="AlphaFoldDB" id="A0A5C4NVB3"/>
<name>A0A5C4NVB3_9BURK</name>
<comment type="caution">
    <text evidence="1">The sequence shown here is derived from an EMBL/GenBank/DDBJ whole genome shotgun (WGS) entry which is preliminary data.</text>
</comment>
<dbReference type="EMBL" id="VDGE01000001">
    <property type="protein sequence ID" value="TNC77992.1"/>
    <property type="molecule type" value="Genomic_DNA"/>
</dbReference>
<evidence type="ECO:0000313" key="2">
    <source>
        <dbReference type="Proteomes" id="UP000305681"/>
    </source>
</evidence>